<dbReference type="Pfam" id="PF00691">
    <property type="entry name" value="OmpA"/>
    <property type="match status" value="1"/>
</dbReference>
<organism evidence="3 4">
    <name type="scientific">Xylanimonas oleitrophica</name>
    <dbReference type="NCBI Taxonomy" id="2607479"/>
    <lineage>
        <taxon>Bacteria</taxon>
        <taxon>Bacillati</taxon>
        <taxon>Actinomycetota</taxon>
        <taxon>Actinomycetes</taxon>
        <taxon>Micrococcales</taxon>
        <taxon>Promicromonosporaceae</taxon>
        <taxon>Xylanimonas</taxon>
    </lineage>
</organism>
<dbReference type="CDD" id="cd07185">
    <property type="entry name" value="OmpA_C-like"/>
    <property type="match status" value="1"/>
</dbReference>
<reference evidence="3 4" key="1">
    <citation type="submission" date="2018-06" db="EMBL/GenBank/DDBJ databases">
        <title>Whole genome sequencing of a novel hydrocarbon degrading bacterial strain, PW21 isolated from oil contaminated produced water sample.</title>
        <authorList>
            <person name="Nagkirti P."/>
            <person name="Shaikh A."/>
            <person name="Gowdaman V."/>
            <person name="Engineer A.E."/>
            <person name="Dagar S."/>
            <person name="Dhakephalkar P.K."/>
        </authorList>
    </citation>
    <scope>NUCLEOTIDE SEQUENCE [LARGE SCALE GENOMIC DNA]</scope>
    <source>
        <strain evidence="3 4">PW21</strain>
    </source>
</reference>
<dbReference type="PANTHER" id="PTHR30329">
    <property type="entry name" value="STATOR ELEMENT OF FLAGELLAR MOTOR COMPLEX"/>
    <property type="match status" value="1"/>
</dbReference>
<dbReference type="InterPro" id="IPR036737">
    <property type="entry name" value="OmpA-like_sf"/>
</dbReference>
<proteinExistence type="predicted"/>
<keyword evidence="4" id="KW-1185">Reference proteome</keyword>
<dbReference type="PANTHER" id="PTHR30329:SF21">
    <property type="entry name" value="LIPOPROTEIN YIAD-RELATED"/>
    <property type="match status" value="1"/>
</dbReference>
<protein>
    <recommendedName>
        <fullName evidence="2">OmpA-like domain-containing protein</fullName>
    </recommendedName>
</protein>
<dbReference type="GO" id="GO:0016020">
    <property type="term" value="C:membrane"/>
    <property type="evidence" value="ECO:0007669"/>
    <property type="project" value="UniProtKB-UniRule"/>
</dbReference>
<evidence type="ECO:0000259" key="2">
    <source>
        <dbReference type="PROSITE" id="PS51123"/>
    </source>
</evidence>
<dbReference type="Gene3D" id="3.30.1330.60">
    <property type="entry name" value="OmpA-like domain"/>
    <property type="match status" value="1"/>
</dbReference>
<keyword evidence="1" id="KW-0472">Membrane</keyword>
<dbReference type="PROSITE" id="PS51123">
    <property type="entry name" value="OMPA_2"/>
    <property type="match status" value="1"/>
</dbReference>
<dbReference type="AlphaFoldDB" id="A0A2W5WPN1"/>
<evidence type="ECO:0000313" key="4">
    <source>
        <dbReference type="Proteomes" id="UP000248783"/>
    </source>
</evidence>
<evidence type="ECO:0000313" key="3">
    <source>
        <dbReference type="EMBL" id="PZR53529.1"/>
    </source>
</evidence>
<dbReference type="EMBL" id="QKWH01000004">
    <property type="protein sequence ID" value="PZR53529.1"/>
    <property type="molecule type" value="Genomic_DNA"/>
</dbReference>
<comment type="caution">
    <text evidence="3">The sequence shown here is derived from an EMBL/GenBank/DDBJ whole genome shotgun (WGS) entry which is preliminary data.</text>
</comment>
<dbReference type="SUPFAM" id="SSF103088">
    <property type="entry name" value="OmpA-like"/>
    <property type="match status" value="1"/>
</dbReference>
<dbReference type="Proteomes" id="UP000248783">
    <property type="component" value="Unassembled WGS sequence"/>
</dbReference>
<feature type="domain" description="OmpA-like" evidence="2">
    <location>
        <begin position="5"/>
        <end position="120"/>
    </location>
</feature>
<dbReference type="InterPro" id="IPR006665">
    <property type="entry name" value="OmpA-like"/>
</dbReference>
<evidence type="ECO:0000256" key="1">
    <source>
        <dbReference type="PROSITE-ProRule" id="PRU00473"/>
    </source>
</evidence>
<accession>A0A2W5WPN1</accession>
<dbReference type="InterPro" id="IPR050330">
    <property type="entry name" value="Bact_OuterMem_StrucFunc"/>
</dbReference>
<sequence>MEEEAGETVVTLAGDILFASSSADLSPAAVAKIGELVVPVPQGAALAVHGHTDTVDEDAFNQELSERRARSVAEAVAQARPDLVLDVQGFGETRLKVPETGDDVAAARAENRRVELRYAG</sequence>
<gene>
    <name evidence="3" type="ORF">DNL40_08515</name>
</gene>
<name>A0A2W5WPN1_9MICO</name>